<keyword evidence="4" id="KW-1185">Reference proteome</keyword>
<keyword evidence="2" id="KW-1133">Transmembrane helix</keyword>
<evidence type="ECO:0000313" key="3">
    <source>
        <dbReference type="EMBL" id="RJG14248.1"/>
    </source>
</evidence>
<dbReference type="PANTHER" id="PTHR40076">
    <property type="entry name" value="MEMBRANE PROTEIN-RELATED"/>
    <property type="match status" value="1"/>
</dbReference>
<feature type="transmembrane region" description="Helical" evidence="2">
    <location>
        <begin position="136"/>
        <end position="158"/>
    </location>
</feature>
<feature type="transmembrane region" description="Helical" evidence="2">
    <location>
        <begin position="229"/>
        <end position="251"/>
    </location>
</feature>
<proteinExistence type="predicted"/>
<feature type="region of interest" description="Disordered" evidence="1">
    <location>
        <begin position="1"/>
        <end position="22"/>
    </location>
</feature>
<evidence type="ECO:0000256" key="1">
    <source>
        <dbReference type="SAM" id="MobiDB-lite"/>
    </source>
</evidence>
<name>A0A418XP68_9PSED</name>
<dbReference type="RefSeq" id="WP_119954801.1">
    <property type="nucleotide sequence ID" value="NZ_QYUR01000002.1"/>
</dbReference>
<gene>
    <name evidence="3" type="ORF">D3879_13915</name>
</gene>
<feature type="transmembrane region" description="Helical" evidence="2">
    <location>
        <begin position="58"/>
        <end position="84"/>
    </location>
</feature>
<dbReference type="OrthoDB" id="5516623at2"/>
<dbReference type="Proteomes" id="UP000284021">
    <property type="component" value="Unassembled WGS sequence"/>
</dbReference>
<feature type="transmembrane region" description="Helical" evidence="2">
    <location>
        <begin position="204"/>
        <end position="223"/>
    </location>
</feature>
<protein>
    <recommendedName>
        <fullName evidence="5">DUF975 domain-containing protein</fullName>
    </recommendedName>
</protein>
<feature type="transmembrane region" description="Helical" evidence="2">
    <location>
        <begin position="164"/>
        <end position="183"/>
    </location>
</feature>
<accession>A0A418XP68</accession>
<dbReference type="AlphaFoldDB" id="A0A418XP68"/>
<evidence type="ECO:0000313" key="4">
    <source>
        <dbReference type="Proteomes" id="UP000284021"/>
    </source>
</evidence>
<dbReference type="EMBL" id="QYUR01000002">
    <property type="protein sequence ID" value="RJG14248.1"/>
    <property type="molecule type" value="Genomic_DNA"/>
</dbReference>
<keyword evidence="2" id="KW-0472">Membrane</keyword>
<evidence type="ECO:0008006" key="5">
    <source>
        <dbReference type="Google" id="ProtNLM"/>
    </source>
</evidence>
<feature type="transmembrane region" description="Helical" evidence="2">
    <location>
        <begin position="96"/>
        <end position="115"/>
    </location>
</feature>
<comment type="caution">
    <text evidence="3">The sequence shown here is derived from an EMBL/GenBank/DDBJ whole genome shotgun (WGS) entry which is preliminary data.</text>
</comment>
<reference evidence="3 4" key="1">
    <citation type="submission" date="2018-09" db="EMBL/GenBank/DDBJ databases">
        <authorList>
            <person name="Zhu H."/>
        </authorList>
    </citation>
    <scope>NUCLEOTIDE SEQUENCE [LARGE SCALE GENOMIC DNA]</scope>
    <source>
        <strain evidence="3 4">K1S02-6</strain>
    </source>
</reference>
<evidence type="ECO:0000256" key="2">
    <source>
        <dbReference type="SAM" id="Phobius"/>
    </source>
</evidence>
<dbReference type="PANTHER" id="PTHR40076:SF1">
    <property type="entry name" value="MEMBRANE PROTEIN"/>
    <property type="match status" value="1"/>
</dbReference>
<sequence length="255" mass="27337">MSDSLAPNPYAAPASNLQEPTVGSQVPTIAEALSRGYNFNIGDLISEAWQRTKGTKGIILGGFVIYYVAILVITTILGLVFGFVGLEAEEGGGATLVVSQLLIGLIGSALTYPFLAGIMMTGIRRAADQPLNFNEMFSYFGLALPLIVTALIMMILMYVGLLLLVIPGIYLSVAYMLAIPLVVERGLSPWQALEASRKAISQHWFKVFGLLLLLGLIMAVSMIPLGIGLIWSIPLFVISMGALYRIIFGVLPAAK</sequence>
<keyword evidence="2" id="KW-0812">Transmembrane</keyword>
<dbReference type="InterPro" id="IPR010380">
    <property type="entry name" value="DUF975"/>
</dbReference>
<organism evidence="3 4">
    <name type="scientific">Pseudomonas cavernicola</name>
    <dbReference type="NCBI Taxonomy" id="2320866"/>
    <lineage>
        <taxon>Bacteria</taxon>
        <taxon>Pseudomonadati</taxon>
        <taxon>Pseudomonadota</taxon>
        <taxon>Gammaproteobacteria</taxon>
        <taxon>Pseudomonadales</taxon>
        <taxon>Pseudomonadaceae</taxon>
        <taxon>Pseudomonas</taxon>
    </lineage>
</organism>